<dbReference type="InterPro" id="IPR016181">
    <property type="entry name" value="Acyl_CoA_acyltransferase"/>
</dbReference>
<comment type="similarity">
    <text evidence="1">Belongs to the NATD1 family.</text>
</comment>
<dbReference type="PANTHER" id="PTHR31435">
    <property type="entry name" value="PROTEIN NATD1"/>
    <property type="match status" value="1"/>
</dbReference>
<dbReference type="GO" id="GO:0016747">
    <property type="term" value="F:acyltransferase activity, transferring groups other than amino-acyl groups"/>
    <property type="evidence" value="ECO:0007669"/>
    <property type="project" value="InterPro"/>
</dbReference>
<dbReference type="PANTHER" id="PTHR31435:SF10">
    <property type="entry name" value="BSR4717 PROTEIN"/>
    <property type="match status" value="1"/>
</dbReference>
<dbReference type="Pfam" id="PF14542">
    <property type="entry name" value="Acetyltransf_CG"/>
    <property type="match status" value="2"/>
</dbReference>
<dbReference type="OrthoDB" id="74247at2759"/>
<dbReference type="AlphaFoldDB" id="A0A7R9QG25"/>
<reference evidence="6" key="1">
    <citation type="submission" date="2020-11" db="EMBL/GenBank/DDBJ databases">
        <authorList>
            <person name="Tran Van P."/>
        </authorList>
    </citation>
    <scope>NUCLEOTIDE SEQUENCE</scope>
</reference>
<organism evidence="6">
    <name type="scientific">Oppiella nova</name>
    <dbReference type="NCBI Taxonomy" id="334625"/>
    <lineage>
        <taxon>Eukaryota</taxon>
        <taxon>Metazoa</taxon>
        <taxon>Ecdysozoa</taxon>
        <taxon>Arthropoda</taxon>
        <taxon>Chelicerata</taxon>
        <taxon>Arachnida</taxon>
        <taxon>Acari</taxon>
        <taxon>Acariformes</taxon>
        <taxon>Sarcoptiformes</taxon>
        <taxon>Oribatida</taxon>
        <taxon>Brachypylina</taxon>
        <taxon>Oppioidea</taxon>
        <taxon>Oppiidae</taxon>
        <taxon>Oppiella</taxon>
    </lineage>
</organism>
<evidence type="ECO:0000256" key="2">
    <source>
        <dbReference type="ARBA" id="ARBA00020243"/>
    </source>
</evidence>
<dbReference type="InterPro" id="IPR031165">
    <property type="entry name" value="GNAT_YJDJ"/>
</dbReference>
<dbReference type="EMBL" id="CAJPVJ010001605">
    <property type="protein sequence ID" value="CAG2165020.1"/>
    <property type="molecule type" value="Genomic_DNA"/>
</dbReference>
<dbReference type="CDD" id="cd04301">
    <property type="entry name" value="NAT_SF"/>
    <property type="match status" value="2"/>
</dbReference>
<dbReference type="Gene3D" id="3.40.630.30">
    <property type="match status" value="2"/>
</dbReference>
<evidence type="ECO:0000256" key="3">
    <source>
        <dbReference type="ARBA" id="ARBA00031876"/>
    </source>
</evidence>
<dbReference type="PROSITE" id="PS51729">
    <property type="entry name" value="GNAT_YJDJ"/>
    <property type="match status" value="2"/>
</dbReference>
<dbReference type="InterPro" id="IPR045057">
    <property type="entry name" value="Gcn5-rel_NAT"/>
</dbReference>
<protein>
    <recommendedName>
        <fullName evidence="2">Protein NATD1</fullName>
    </recommendedName>
    <alternativeName>
        <fullName evidence="3">N-acetyltransferase domain-containing protein 1</fullName>
    </alternativeName>
</protein>
<dbReference type="SUPFAM" id="SSF55729">
    <property type="entry name" value="Acyl-CoA N-acyltransferases (Nat)"/>
    <property type="match status" value="2"/>
</dbReference>
<keyword evidence="7" id="KW-1185">Reference proteome</keyword>
<evidence type="ECO:0000259" key="5">
    <source>
        <dbReference type="PROSITE" id="PS51729"/>
    </source>
</evidence>
<sequence length="192" mass="22464">MLEIRHKDDGKKGEFYIGEEGHHLAEMAYTWAGENMLIIDHTVVEDELRGQSVGRKLLDQVVEMARSKNVKIIPLCPFSKSVFDKDQSIHDKIHEKEYMQFQHVDNQQKGEFYFDNEQGKRIAEISYLWHGEHQIIANHTWVDDSLRGQGIARQLLDTLVEFAREKQLKIVPTCSYVEVMFRRDKSFVDVKA</sequence>
<accession>A0A7R9QG25</accession>
<evidence type="ECO:0000313" key="7">
    <source>
        <dbReference type="Proteomes" id="UP000728032"/>
    </source>
</evidence>
<name>A0A7R9QG25_9ACAR</name>
<proteinExistence type="inferred from homology"/>
<evidence type="ECO:0000259" key="4">
    <source>
        <dbReference type="PROSITE" id="PS51186"/>
    </source>
</evidence>
<gene>
    <name evidence="6" type="ORF">ONB1V03_LOCUS4566</name>
</gene>
<dbReference type="Proteomes" id="UP000728032">
    <property type="component" value="Unassembled WGS sequence"/>
</dbReference>
<evidence type="ECO:0000313" key="6">
    <source>
        <dbReference type="EMBL" id="CAD7644250.1"/>
    </source>
</evidence>
<dbReference type="PROSITE" id="PS51186">
    <property type="entry name" value="GNAT"/>
    <property type="match status" value="1"/>
</dbReference>
<evidence type="ECO:0000256" key="1">
    <source>
        <dbReference type="ARBA" id="ARBA00006233"/>
    </source>
</evidence>
<feature type="domain" description="N-acetyltransferase" evidence="4">
    <location>
        <begin position="1"/>
        <end position="147"/>
    </location>
</feature>
<feature type="domain" description="N-acetyltransferase" evidence="5">
    <location>
        <begin position="7"/>
        <end position="94"/>
    </location>
</feature>
<feature type="domain" description="N-acetyltransferase" evidence="5">
    <location>
        <begin position="104"/>
        <end position="192"/>
    </location>
</feature>
<dbReference type="EMBL" id="OC916430">
    <property type="protein sequence ID" value="CAD7644250.1"/>
    <property type="molecule type" value="Genomic_DNA"/>
</dbReference>
<dbReference type="InterPro" id="IPR000182">
    <property type="entry name" value="GNAT_dom"/>
</dbReference>